<accession>A0A0F7KRA8</accession>
<gene>
    <name evidence="1" type="ORF">WYH_00681</name>
</gene>
<protein>
    <submittedName>
        <fullName evidence="1">Uncharacterized protein</fullName>
    </submittedName>
</protein>
<organism evidence="1 2">
    <name type="scientific">Croceibacterium atlanticum</name>
    <dbReference type="NCBI Taxonomy" id="1267766"/>
    <lineage>
        <taxon>Bacteria</taxon>
        <taxon>Pseudomonadati</taxon>
        <taxon>Pseudomonadota</taxon>
        <taxon>Alphaproteobacteria</taxon>
        <taxon>Sphingomonadales</taxon>
        <taxon>Erythrobacteraceae</taxon>
        <taxon>Croceibacterium</taxon>
    </lineage>
</organism>
<keyword evidence="2" id="KW-1185">Reference proteome</keyword>
<proteinExistence type="predicted"/>
<name>A0A0F7KRA8_9SPHN</name>
<dbReference type="KEGG" id="aay:WYH_00681"/>
<dbReference type="Proteomes" id="UP000034392">
    <property type="component" value="Chromosome"/>
</dbReference>
<dbReference type="PATRIC" id="fig|1267766.3.peg.687"/>
<evidence type="ECO:0000313" key="1">
    <source>
        <dbReference type="EMBL" id="AKH41737.1"/>
    </source>
</evidence>
<reference evidence="1" key="1">
    <citation type="submission" date="2015-05" db="EMBL/GenBank/DDBJ databases">
        <title>The complete genome of Altererythrobacter atlanticus strain 26DY36.</title>
        <authorList>
            <person name="Wu Y.-H."/>
            <person name="Cheng H."/>
            <person name="Wu X.-W."/>
        </authorList>
    </citation>
    <scope>NUCLEOTIDE SEQUENCE [LARGE SCALE GENOMIC DNA]</scope>
    <source>
        <strain evidence="1">26DY36</strain>
    </source>
</reference>
<dbReference type="EMBL" id="CP011452">
    <property type="protein sequence ID" value="AKH41737.1"/>
    <property type="molecule type" value="Genomic_DNA"/>
</dbReference>
<dbReference type="RefSeq" id="WP_169780692.1">
    <property type="nucleotide sequence ID" value="NZ_CP011452.2"/>
</dbReference>
<dbReference type="AlphaFoldDB" id="A0A0F7KRA8"/>
<evidence type="ECO:0000313" key="2">
    <source>
        <dbReference type="Proteomes" id="UP000034392"/>
    </source>
</evidence>
<sequence>MALAFALPVMWAVAWTFDWASFLNNRSDYEEVVRLAREGRFDAKVREYQEHDGTTFMLDEGPPRRVAFPMPGGFLDNWSGVIYDPTGEVMLADGFDSETGEFAAPERITKLFYGDIVSCRHMLGSFYNCSFT</sequence>